<comment type="caution">
    <text evidence="2">The sequence shown here is derived from an EMBL/GenBank/DDBJ whole genome shotgun (WGS) entry which is preliminary data.</text>
</comment>
<dbReference type="EMBL" id="PYGA01000007">
    <property type="protein sequence ID" value="PSK97803.1"/>
    <property type="molecule type" value="Genomic_DNA"/>
</dbReference>
<accession>A0A2P8DKR0</accession>
<reference evidence="2 3" key="1">
    <citation type="submission" date="2018-03" db="EMBL/GenBank/DDBJ databases">
        <title>Genomic Encyclopedia of Archaeal and Bacterial Type Strains, Phase II (KMG-II): from individual species to whole genera.</title>
        <authorList>
            <person name="Goeker M."/>
        </authorList>
    </citation>
    <scope>NUCLEOTIDE SEQUENCE [LARGE SCALE GENOMIC DNA]</scope>
    <source>
        <strain evidence="2 3">DSM 45312</strain>
    </source>
</reference>
<dbReference type="Proteomes" id="UP000240542">
    <property type="component" value="Unassembled WGS sequence"/>
</dbReference>
<protein>
    <submittedName>
        <fullName evidence="2">Uncharacterized protein</fullName>
    </submittedName>
</protein>
<evidence type="ECO:0000313" key="2">
    <source>
        <dbReference type="EMBL" id="PSK97803.1"/>
    </source>
</evidence>
<gene>
    <name evidence="2" type="ORF">CLV63_107196</name>
</gene>
<proteinExistence type="predicted"/>
<feature type="signal peptide" evidence="1">
    <location>
        <begin position="1"/>
        <end position="15"/>
    </location>
</feature>
<evidence type="ECO:0000313" key="3">
    <source>
        <dbReference type="Proteomes" id="UP000240542"/>
    </source>
</evidence>
<dbReference type="AlphaFoldDB" id="A0A2P8DKR0"/>
<keyword evidence="3" id="KW-1185">Reference proteome</keyword>
<evidence type="ECO:0000256" key="1">
    <source>
        <dbReference type="SAM" id="SignalP"/>
    </source>
</evidence>
<name>A0A2P8DKR0_9ACTN</name>
<keyword evidence="1" id="KW-0732">Signal</keyword>
<sequence>MRVCAFGILSAPVTAAARVAGALPAPHPVRRRLSKTPAAGNEPVMAKHLLINGPSGNILLPADTDTDAVLRELEDGALDGRIVTVNAEDQGDPSARFTVYLNLKNAVWWAIVER</sequence>
<feature type="chain" id="PRO_5039273933" evidence="1">
    <location>
        <begin position="16"/>
        <end position="114"/>
    </location>
</feature>
<organism evidence="2 3">
    <name type="scientific">Murinocardiopsis flavida</name>
    <dbReference type="NCBI Taxonomy" id="645275"/>
    <lineage>
        <taxon>Bacteria</taxon>
        <taxon>Bacillati</taxon>
        <taxon>Actinomycetota</taxon>
        <taxon>Actinomycetes</taxon>
        <taxon>Streptosporangiales</taxon>
        <taxon>Nocardiopsidaceae</taxon>
        <taxon>Murinocardiopsis</taxon>
    </lineage>
</organism>